<evidence type="ECO:0000256" key="1">
    <source>
        <dbReference type="SAM" id="SignalP"/>
    </source>
</evidence>
<gene>
    <name evidence="3" type="ORF">PGB34_10900</name>
</gene>
<evidence type="ECO:0000313" key="4">
    <source>
        <dbReference type="Proteomes" id="UP001212602"/>
    </source>
</evidence>
<evidence type="ECO:0000313" key="3">
    <source>
        <dbReference type="EMBL" id="MDA7416873.1"/>
    </source>
</evidence>
<feature type="signal peptide" evidence="1">
    <location>
        <begin position="1"/>
        <end position="41"/>
    </location>
</feature>
<organism evidence="3 4">
    <name type="scientific">Xenophilus arseniciresistens</name>
    <dbReference type="NCBI Taxonomy" id="1283306"/>
    <lineage>
        <taxon>Bacteria</taxon>
        <taxon>Pseudomonadati</taxon>
        <taxon>Pseudomonadota</taxon>
        <taxon>Betaproteobacteria</taxon>
        <taxon>Burkholderiales</taxon>
        <taxon>Comamonadaceae</taxon>
        <taxon>Xenophilus</taxon>
    </lineage>
</organism>
<feature type="domain" description="FecR protein" evidence="2">
    <location>
        <begin position="90"/>
        <end position="180"/>
    </location>
</feature>
<evidence type="ECO:0000259" key="2">
    <source>
        <dbReference type="Pfam" id="PF04773"/>
    </source>
</evidence>
<dbReference type="EMBL" id="JAQIPB010000003">
    <property type="protein sequence ID" value="MDA7416873.1"/>
    <property type="molecule type" value="Genomic_DNA"/>
</dbReference>
<proteinExistence type="predicted"/>
<accession>A0AAE3N8Q4</accession>
<protein>
    <submittedName>
        <fullName evidence="3">FecR family protein</fullName>
    </submittedName>
</protein>
<feature type="chain" id="PRO_5042118994" evidence="1">
    <location>
        <begin position="42"/>
        <end position="182"/>
    </location>
</feature>
<dbReference type="Proteomes" id="UP001212602">
    <property type="component" value="Unassembled WGS sequence"/>
</dbReference>
<comment type="caution">
    <text evidence="3">The sequence shown here is derived from an EMBL/GenBank/DDBJ whole genome shotgun (WGS) entry which is preliminary data.</text>
</comment>
<dbReference type="Pfam" id="PF04773">
    <property type="entry name" value="FecR"/>
    <property type="match status" value="1"/>
</dbReference>
<reference evidence="3" key="1">
    <citation type="submission" date="2023-01" db="EMBL/GenBank/DDBJ databases">
        <title>Xenophilus mangrovi sp. nov., isolated from soil of Mangrove nature reserve.</title>
        <authorList>
            <person name="Xu S."/>
            <person name="Liu Z."/>
            <person name="Xu Y."/>
        </authorList>
    </citation>
    <scope>NUCLEOTIDE SEQUENCE</scope>
    <source>
        <strain evidence="3">YW8</strain>
    </source>
</reference>
<dbReference type="Gene3D" id="2.60.120.1440">
    <property type="match status" value="1"/>
</dbReference>
<keyword evidence="4" id="KW-1185">Reference proteome</keyword>
<name>A0AAE3N8Q4_9BURK</name>
<sequence>MPQPSVNTLRPLATTARRCLGALAMGGACLAWLLGPQPAAAQPSQEATPSASADVAHAGVLKSVQGEVQLLRAGGQTRLAQPGDVVHVADRLSTGANGGASLRLRDGTVLIMGAQSQLDLKQYQFDTTTHEGNIFVSLLRGSLRMVSGLIAKKQPEAVRVDTQTATIGIRGTDFIVSADSRP</sequence>
<dbReference type="PANTHER" id="PTHR38731">
    <property type="entry name" value="LIPL45-RELATED LIPOPROTEIN-RELATED"/>
    <property type="match status" value="1"/>
</dbReference>
<dbReference type="InterPro" id="IPR006860">
    <property type="entry name" value="FecR"/>
</dbReference>
<keyword evidence="1" id="KW-0732">Signal</keyword>
<dbReference type="RefSeq" id="WP_271428098.1">
    <property type="nucleotide sequence ID" value="NZ_JAQIPB010000003.1"/>
</dbReference>
<dbReference type="AlphaFoldDB" id="A0AAE3N8Q4"/>